<feature type="compositionally biased region" description="Polar residues" evidence="1">
    <location>
        <begin position="403"/>
        <end position="433"/>
    </location>
</feature>
<accession>A0ABQ9XQP4</accession>
<feature type="compositionally biased region" description="Basic and acidic residues" evidence="1">
    <location>
        <begin position="347"/>
        <end position="359"/>
    </location>
</feature>
<evidence type="ECO:0000313" key="3">
    <source>
        <dbReference type="Proteomes" id="UP001281761"/>
    </source>
</evidence>
<organism evidence="2 3">
    <name type="scientific">Blattamonas nauphoetae</name>
    <dbReference type="NCBI Taxonomy" id="2049346"/>
    <lineage>
        <taxon>Eukaryota</taxon>
        <taxon>Metamonada</taxon>
        <taxon>Preaxostyla</taxon>
        <taxon>Oxymonadida</taxon>
        <taxon>Blattamonas</taxon>
    </lineage>
</organism>
<reference evidence="2 3" key="1">
    <citation type="journal article" date="2022" name="bioRxiv">
        <title>Genomics of Preaxostyla Flagellates Illuminates Evolutionary Transitions and the Path Towards Mitochondrial Loss.</title>
        <authorList>
            <person name="Novak L.V.F."/>
            <person name="Treitli S.C."/>
            <person name="Pyrih J."/>
            <person name="Halakuc P."/>
            <person name="Pipaliya S.V."/>
            <person name="Vacek V."/>
            <person name="Brzon O."/>
            <person name="Soukal P."/>
            <person name="Eme L."/>
            <person name="Dacks J.B."/>
            <person name="Karnkowska A."/>
            <person name="Elias M."/>
            <person name="Hampl V."/>
        </authorList>
    </citation>
    <scope>NUCLEOTIDE SEQUENCE [LARGE SCALE GENOMIC DNA]</scope>
    <source>
        <strain evidence="2">NAU3</strain>
        <tissue evidence="2">Gut</tissue>
    </source>
</reference>
<feature type="compositionally biased region" description="Low complexity" evidence="1">
    <location>
        <begin position="1022"/>
        <end position="1037"/>
    </location>
</feature>
<feature type="compositionally biased region" description="Polar residues" evidence="1">
    <location>
        <begin position="957"/>
        <end position="973"/>
    </location>
</feature>
<evidence type="ECO:0000313" key="2">
    <source>
        <dbReference type="EMBL" id="KAK2953550.1"/>
    </source>
</evidence>
<feature type="compositionally biased region" description="Basic and acidic residues" evidence="1">
    <location>
        <begin position="484"/>
        <end position="495"/>
    </location>
</feature>
<sequence length="1244" mass="137984">MTEEPTTLHWKPCPFFPQLKWKSLQLSQIQAIIGPSIDIFNTGGQSIHPGCEYDLIRQFIDTQLKLAYSHHFLQMYVPDGQDVPTHILFNTSLVYQPTSKVMYFLLRRDDDDEWTFLEFVPVDHLNDVLQKQKISLLSHFPEQFHFASSDLPTIFPNSFPLQLFIRDPKRVLKYAIFQHTAAEEVLKRFKESFRNSKSRINGRPSELVPFMMVTDTTKYPQQPDPPTPEYIQALKEARKYPTFHFDFGYMAPLHFTSNQLRCADSSLSIILNKNALDGAGQPQSGDPSLPQPPGSSQDLEVRSILPIEQAFLMSMSVRRVDAQWMIQGYKQRVFDLASRFQRIKNDMAQKQQEETKTETSSEQAAPTAQNAPSPNPTPTVMTPASLPHPSGAPSPRMPESVLSLPSSTSIPQTPILSSTASGQSTPPSVNVQLSPIARPSPAETAAQQIPEATPTAIPPERTEPAQSPVVQEQAIQPEPTQTDPVKEEPSAKETADGAADSTPLEKGLKDEDQPNFGRTMSMYKRFHYRLKVIDEEYYLVPSIPPGGYSGSAPEPIKCELDGKGRFCVRDDYGKLRRIHIHQNMQQQLEKRRTHRKKREDEEEEDEEARDRRIIKKVYQLREKNDNSNLFERDALWGMLTVPINSVESEHFLPNPSDDILFPYIELAEQMRWIVFGNNQLVGDQVRTVRPTVAPLSVSSGAPKAQRLQVWNEDGTPVETAEEGNLLENNLVVLDYDAESLFSFYSDSESAAELGDDVDDFDINETWLGGDFEAAEEQTVFSQPQLVHQLLTKQLAPRIFAQETTLRGSFSLDPFFRDLFEQMDENLDEFDVRSPRYSIPPAYIQSYKRKDERKRKKRSRETEEPAAEKEITERDETQIINAAETTSIQSQPQNPSSFASSPSINTFPVKSAAQQPTAPLYPQQTTPQQIWPQLRILQAPSSPSLLGQPASGSEIKFPQTQTKQTTHFAFNKTTRIPLVDSTPQTPPLLGIQGPSPHPALTAPIPNSVPTSISPLTPLPTTHPPFTHIPAQPSTHISTHPPPHTTPQLSTPLQITPPPSSHALTTIPIIPASTGTQTASPIPQLQSTPKVGTQSSSPVTQPLPTPKAGSQASSPVTPLPPDSPSKKSPPKRTDSTAQSNQKTPEQMSTSPSLKTGQPPAQSASSKANPKPTIFSVPSNFTPVTINTTGSVKGVVPGQEGGVQRSIKPLPLLLSTTGEQLTGIKPLPLVSAPKQTSSEKLTGGEKT</sequence>
<dbReference type="EMBL" id="JARBJD010000090">
    <property type="protein sequence ID" value="KAK2953550.1"/>
    <property type="molecule type" value="Genomic_DNA"/>
</dbReference>
<keyword evidence="3" id="KW-1185">Reference proteome</keyword>
<feature type="region of interest" description="Disordered" evidence="1">
    <location>
        <begin position="842"/>
        <end position="925"/>
    </location>
</feature>
<dbReference type="Proteomes" id="UP001281761">
    <property type="component" value="Unassembled WGS sequence"/>
</dbReference>
<name>A0ABQ9XQP4_9EUKA</name>
<feature type="region of interest" description="Disordered" evidence="1">
    <location>
        <begin position="347"/>
        <end position="517"/>
    </location>
</feature>
<feature type="compositionally biased region" description="Polar residues" evidence="1">
    <location>
        <begin position="1133"/>
        <end position="1165"/>
    </location>
</feature>
<feature type="compositionally biased region" description="Polar residues" evidence="1">
    <location>
        <begin position="366"/>
        <end position="382"/>
    </location>
</feature>
<feature type="region of interest" description="Disordered" evidence="1">
    <location>
        <begin position="1222"/>
        <end position="1244"/>
    </location>
</feature>
<feature type="region of interest" description="Disordered" evidence="1">
    <location>
        <begin position="278"/>
        <end position="298"/>
    </location>
</feature>
<protein>
    <submittedName>
        <fullName evidence="2">Uncharacterized protein</fullName>
    </submittedName>
</protein>
<comment type="caution">
    <text evidence="2">The sequence shown here is derived from an EMBL/GenBank/DDBJ whole genome shotgun (WGS) entry which is preliminary data.</text>
</comment>
<feature type="compositionally biased region" description="Polar residues" evidence="1">
    <location>
        <begin position="877"/>
        <end position="916"/>
    </location>
</feature>
<evidence type="ECO:0000256" key="1">
    <source>
        <dbReference type="SAM" id="MobiDB-lite"/>
    </source>
</evidence>
<feature type="region of interest" description="Disordered" evidence="1">
    <location>
        <begin position="581"/>
        <end position="608"/>
    </location>
</feature>
<feature type="compositionally biased region" description="Polar residues" evidence="1">
    <location>
        <begin position="464"/>
        <end position="483"/>
    </location>
</feature>
<feature type="compositionally biased region" description="Polar residues" evidence="1">
    <location>
        <begin position="1173"/>
        <end position="1188"/>
    </location>
</feature>
<feature type="region of interest" description="Disordered" evidence="1">
    <location>
        <begin position="940"/>
        <end position="1200"/>
    </location>
</feature>
<feature type="compositionally biased region" description="Basic and acidic residues" evidence="1">
    <location>
        <begin position="859"/>
        <end position="876"/>
    </location>
</feature>
<gene>
    <name evidence="2" type="ORF">BLNAU_11550</name>
</gene>
<proteinExistence type="predicted"/>
<feature type="compositionally biased region" description="Polar residues" evidence="1">
    <location>
        <begin position="1071"/>
        <end position="1114"/>
    </location>
</feature>